<evidence type="ECO:0008006" key="3">
    <source>
        <dbReference type="Google" id="ProtNLM"/>
    </source>
</evidence>
<protein>
    <recommendedName>
        <fullName evidence="3">Flavin reductase</fullName>
    </recommendedName>
</protein>
<organism evidence="1 2">
    <name type="scientific">Micromonospora sediminicola</name>
    <dbReference type="NCBI Taxonomy" id="946078"/>
    <lineage>
        <taxon>Bacteria</taxon>
        <taxon>Bacillati</taxon>
        <taxon>Actinomycetota</taxon>
        <taxon>Actinomycetes</taxon>
        <taxon>Micromonosporales</taxon>
        <taxon>Micromonosporaceae</taxon>
        <taxon>Micromonospora</taxon>
    </lineage>
</organism>
<dbReference type="STRING" id="946078.GA0070622_4906"/>
<dbReference type="Proteomes" id="UP000199558">
    <property type="component" value="Unassembled WGS sequence"/>
</dbReference>
<sequence>MSTHGPVLPVWSCDGCAAPWPCETRRRELRAEFAGARVSLALYMGAQLARAAQDLHWMPAGLLHRRFLGWLR</sequence>
<evidence type="ECO:0000313" key="1">
    <source>
        <dbReference type="EMBL" id="SBT67825.1"/>
    </source>
</evidence>
<dbReference type="EMBL" id="FLRH01000004">
    <property type="protein sequence ID" value="SBT67825.1"/>
    <property type="molecule type" value="Genomic_DNA"/>
</dbReference>
<keyword evidence="2" id="KW-1185">Reference proteome</keyword>
<dbReference type="OrthoDB" id="3393036at2"/>
<accession>A0A1A9BE88</accession>
<gene>
    <name evidence="1" type="ORF">GA0070622_4906</name>
</gene>
<dbReference type="AlphaFoldDB" id="A0A1A9BE88"/>
<reference evidence="2" key="1">
    <citation type="submission" date="2016-06" db="EMBL/GenBank/DDBJ databases">
        <authorList>
            <person name="Varghese N."/>
            <person name="Submissions Spin"/>
        </authorList>
    </citation>
    <scope>NUCLEOTIDE SEQUENCE [LARGE SCALE GENOMIC DNA]</scope>
    <source>
        <strain evidence="2">DSM 45794</strain>
    </source>
</reference>
<dbReference type="RefSeq" id="WP_091579003.1">
    <property type="nucleotide sequence ID" value="NZ_FLRH01000004.1"/>
</dbReference>
<evidence type="ECO:0000313" key="2">
    <source>
        <dbReference type="Proteomes" id="UP000199558"/>
    </source>
</evidence>
<name>A0A1A9BE88_9ACTN</name>
<proteinExistence type="predicted"/>